<protein>
    <submittedName>
        <fullName evidence="2">Uncharacterized protein</fullName>
    </submittedName>
</protein>
<sequence>MKATQEIGQEQKIRPEILEDFGPWMLATRAKRRPRQQSNQKNNNQEKKREELGEQGSRFSVLDGEVEMDVDEDIGAAINEEEGLHSNLDATISASHPAKKSIEKTKKGVSEASNVKESKAKKELKIREGNKEKMEKAGSSIPPLIGRTVSAPKQVRSSGDRLSKDTPKSALRTKQANEAKQPPHHKLAKPKSGVATHHSGSPGCGNERGQASGARAGHQPKMKAEVPCNESKKKAKKKVGSPNVDLGCPKKINFDQIPVEAAKLQKVHFHPRSMLMQKIKGGKRWPSPTIIADLASESLGKRLLT</sequence>
<dbReference type="EMBL" id="OZ034820">
    <property type="protein sequence ID" value="CAL1399932.1"/>
    <property type="molecule type" value="Genomic_DNA"/>
</dbReference>
<feature type="region of interest" description="Disordered" evidence="1">
    <location>
        <begin position="90"/>
        <end position="250"/>
    </location>
</feature>
<dbReference type="Proteomes" id="UP001497516">
    <property type="component" value="Chromosome 7"/>
</dbReference>
<reference evidence="2 3" key="1">
    <citation type="submission" date="2024-04" db="EMBL/GenBank/DDBJ databases">
        <authorList>
            <person name="Fracassetti M."/>
        </authorList>
    </citation>
    <scope>NUCLEOTIDE SEQUENCE [LARGE SCALE GENOMIC DNA]</scope>
</reference>
<evidence type="ECO:0000313" key="3">
    <source>
        <dbReference type="Proteomes" id="UP001497516"/>
    </source>
</evidence>
<name>A0AAV2FPK0_9ROSI</name>
<feature type="region of interest" description="Disordered" evidence="1">
    <location>
        <begin position="29"/>
        <end position="65"/>
    </location>
</feature>
<dbReference type="AlphaFoldDB" id="A0AAV2FPK0"/>
<organism evidence="2 3">
    <name type="scientific">Linum trigynum</name>
    <dbReference type="NCBI Taxonomy" id="586398"/>
    <lineage>
        <taxon>Eukaryota</taxon>
        <taxon>Viridiplantae</taxon>
        <taxon>Streptophyta</taxon>
        <taxon>Embryophyta</taxon>
        <taxon>Tracheophyta</taxon>
        <taxon>Spermatophyta</taxon>
        <taxon>Magnoliopsida</taxon>
        <taxon>eudicotyledons</taxon>
        <taxon>Gunneridae</taxon>
        <taxon>Pentapetalae</taxon>
        <taxon>rosids</taxon>
        <taxon>fabids</taxon>
        <taxon>Malpighiales</taxon>
        <taxon>Linaceae</taxon>
        <taxon>Linum</taxon>
    </lineage>
</organism>
<evidence type="ECO:0000313" key="2">
    <source>
        <dbReference type="EMBL" id="CAL1399932.1"/>
    </source>
</evidence>
<feature type="compositionally biased region" description="Basic and acidic residues" evidence="1">
    <location>
        <begin position="100"/>
        <end position="136"/>
    </location>
</feature>
<proteinExistence type="predicted"/>
<evidence type="ECO:0000256" key="1">
    <source>
        <dbReference type="SAM" id="MobiDB-lite"/>
    </source>
</evidence>
<keyword evidence="3" id="KW-1185">Reference proteome</keyword>
<accession>A0AAV2FPK0</accession>
<feature type="compositionally biased region" description="Basic and acidic residues" evidence="1">
    <location>
        <begin position="158"/>
        <end position="167"/>
    </location>
</feature>
<feature type="region of interest" description="Disordered" evidence="1">
    <location>
        <begin position="1"/>
        <end position="20"/>
    </location>
</feature>
<gene>
    <name evidence="2" type="ORF">LTRI10_LOCUS40094</name>
</gene>